<feature type="region of interest" description="Disordered" evidence="1">
    <location>
        <begin position="28"/>
        <end position="119"/>
    </location>
</feature>
<reference evidence="2" key="1">
    <citation type="journal article" date="2022" name="bioRxiv">
        <title>Sequencing and chromosome-scale assembly of the giantPleurodeles waltlgenome.</title>
        <authorList>
            <person name="Brown T."/>
            <person name="Elewa A."/>
            <person name="Iarovenko S."/>
            <person name="Subramanian E."/>
            <person name="Araus A.J."/>
            <person name="Petzold A."/>
            <person name="Susuki M."/>
            <person name="Suzuki K.-i.T."/>
            <person name="Hayashi T."/>
            <person name="Toyoda A."/>
            <person name="Oliveira C."/>
            <person name="Osipova E."/>
            <person name="Leigh N.D."/>
            <person name="Simon A."/>
            <person name="Yun M.H."/>
        </authorList>
    </citation>
    <scope>NUCLEOTIDE SEQUENCE</scope>
    <source>
        <strain evidence="2">20211129_DDA</strain>
        <tissue evidence="2">Liver</tissue>
    </source>
</reference>
<sequence>MFLCCPHNAPIMHLCAPIRLRCSSYVAPPGRPGSPESSREVGIGREITQTAALGPSATPPGPKAPYVGRPRSEVQRPAATAQKVEISQVVEGERGETDGRNQQRAAKQHSPSAVTEVRSLSRADVSSLLPLGPLGPLGRPPVKLQLQHLPPSVSGGQLRGRKTCDLGSTAGEGFLPPRSPPPSRGLVVKHSPKHRLWPQPWQQLLLSGVSGSHAATQRHRLLNDATSLSAYA</sequence>
<evidence type="ECO:0000313" key="3">
    <source>
        <dbReference type="Proteomes" id="UP001066276"/>
    </source>
</evidence>
<feature type="compositionally biased region" description="Polar residues" evidence="1">
    <location>
        <begin position="102"/>
        <end position="113"/>
    </location>
</feature>
<evidence type="ECO:0000256" key="1">
    <source>
        <dbReference type="SAM" id="MobiDB-lite"/>
    </source>
</evidence>
<feature type="compositionally biased region" description="Basic and acidic residues" evidence="1">
    <location>
        <begin position="91"/>
        <end position="101"/>
    </location>
</feature>
<keyword evidence="3" id="KW-1185">Reference proteome</keyword>
<dbReference type="AlphaFoldDB" id="A0AAV7TM42"/>
<gene>
    <name evidence="2" type="ORF">NDU88_002796</name>
</gene>
<proteinExistence type="predicted"/>
<evidence type="ECO:0000313" key="2">
    <source>
        <dbReference type="EMBL" id="KAJ1177541.1"/>
    </source>
</evidence>
<name>A0AAV7TM42_PLEWA</name>
<protein>
    <submittedName>
        <fullName evidence="2">Uncharacterized protein</fullName>
    </submittedName>
</protein>
<comment type="caution">
    <text evidence="2">The sequence shown here is derived from an EMBL/GenBank/DDBJ whole genome shotgun (WGS) entry which is preliminary data.</text>
</comment>
<dbReference type="Proteomes" id="UP001066276">
    <property type="component" value="Chromosome 3_2"/>
</dbReference>
<organism evidence="2 3">
    <name type="scientific">Pleurodeles waltl</name>
    <name type="common">Iberian ribbed newt</name>
    <dbReference type="NCBI Taxonomy" id="8319"/>
    <lineage>
        <taxon>Eukaryota</taxon>
        <taxon>Metazoa</taxon>
        <taxon>Chordata</taxon>
        <taxon>Craniata</taxon>
        <taxon>Vertebrata</taxon>
        <taxon>Euteleostomi</taxon>
        <taxon>Amphibia</taxon>
        <taxon>Batrachia</taxon>
        <taxon>Caudata</taxon>
        <taxon>Salamandroidea</taxon>
        <taxon>Salamandridae</taxon>
        <taxon>Pleurodelinae</taxon>
        <taxon>Pleurodeles</taxon>
    </lineage>
</organism>
<dbReference type="EMBL" id="JANPWB010000006">
    <property type="protein sequence ID" value="KAJ1177541.1"/>
    <property type="molecule type" value="Genomic_DNA"/>
</dbReference>
<accession>A0AAV7TM42</accession>